<feature type="domain" description="F-box" evidence="1">
    <location>
        <begin position="25"/>
        <end position="61"/>
    </location>
</feature>
<dbReference type="Pfam" id="PF00646">
    <property type="entry name" value="F-box"/>
    <property type="match status" value="1"/>
</dbReference>
<evidence type="ECO:0000313" key="2">
    <source>
        <dbReference type="EMBL" id="KAK1646547.1"/>
    </source>
</evidence>
<proteinExistence type="predicted"/>
<gene>
    <name evidence="2" type="ORF">QYE76_064352</name>
</gene>
<dbReference type="EMBL" id="JAUUTY010000004">
    <property type="protein sequence ID" value="KAK1646547.1"/>
    <property type="molecule type" value="Genomic_DNA"/>
</dbReference>
<name>A0AAD8WA56_LOLMU</name>
<accession>A0AAD8WA56</accession>
<dbReference type="SUPFAM" id="SSF52047">
    <property type="entry name" value="RNI-like"/>
    <property type="match status" value="1"/>
</dbReference>
<sequence>MAERSEDAGDSKPDLAGGEDHIGALPDVLLQQVLSLLPSREAVRTCVLAARWRTLWKSVPSIRINSAGEIYRNPLALSMFANYLLLLRDRTALHECDINSYYGGDSEEAFRYIELWLRYAVSCQVRVLRVHVKNELKDLWLSNVSLVTQHLARLELCSIEAGGRFLDFSGCPALKVLKMEHCTINTGRISSQSLSHLIICYGGFVANARTRISAPSLVTLELDEFTGYTPLLEPMPLLIRAFLRFGETCRDRCDNDNFFGDCGSQFCGGCSYSKYYYGNDDCVLLQGLSGTKDLELISQSQLFIGRMDFKWHVMFSQLKTLLLSEWCMAADFSGLIYFVQHSPVLERLTLHLKYYEEEYAIETEESYNPRPRFLVSKHLKVVEIKCRKEDEKIHQIVKILGTHGVPPECINIEPNFHDYGLGCFSFE</sequence>
<keyword evidence="3" id="KW-1185">Reference proteome</keyword>
<evidence type="ECO:0000313" key="3">
    <source>
        <dbReference type="Proteomes" id="UP001231189"/>
    </source>
</evidence>
<dbReference type="InterPro" id="IPR036047">
    <property type="entry name" value="F-box-like_dom_sf"/>
</dbReference>
<dbReference type="AlphaFoldDB" id="A0AAD8WA56"/>
<dbReference type="PANTHER" id="PTHR34223">
    <property type="entry name" value="OS11G0201299 PROTEIN"/>
    <property type="match status" value="1"/>
</dbReference>
<comment type="caution">
    <text evidence="2">The sequence shown here is derived from an EMBL/GenBank/DDBJ whole genome shotgun (WGS) entry which is preliminary data.</text>
</comment>
<protein>
    <recommendedName>
        <fullName evidence="1">F-box domain-containing protein</fullName>
    </recommendedName>
</protein>
<dbReference type="Gene3D" id="1.20.1280.50">
    <property type="match status" value="1"/>
</dbReference>
<dbReference type="SUPFAM" id="SSF81383">
    <property type="entry name" value="F-box domain"/>
    <property type="match status" value="1"/>
</dbReference>
<dbReference type="PANTHER" id="PTHR34223:SF64">
    <property type="entry name" value="OS11G0201299 PROTEIN"/>
    <property type="match status" value="1"/>
</dbReference>
<organism evidence="2 3">
    <name type="scientific">Lolium multiflorum</name>
    <name type="common">Italian ryegrass</name>
    <name type="synonym">Lolium perenne subsp. multiflorum</name>
    <dbReference type="NCBI Taxonomy" id="4521"/>
    <lineage>
        <taxon>Eukaryota</taxon>
        <taxon>Viridiplantae</taxon>
        <taxon>Streptophyta</taxon>
        <taxon>Embryophyta</taxon>
        <taxon>Tracheophyta</taxon>
        <taxon>Spermatophyta</taxon>
        <taxon>Magnoliopsida</taxon>
        <taxon>Liliopsida</taxon>
        <taxon>Poales</taxon>
        <taxon>Poaceae</taxon>
        <taxon>BOP clade</taxon>
        <taxon>Pooideae</taxon>
        <taxon>Poodae</taxon>
        <taxon>Poeae</taxon>
        <taxon>Poeae Chloroplast Group 2 (Poeae type)</taxon>
        <taxon>Loliodinae</taxon>
        <taxon>Loliinae</taxon>
        <taxon>Lolium</taxon>
    </lineage>
</organism>
<evidence type="ECO:0000259" key="1">
    <source>
        <dbReference type="Pfam" id="PF00646"/>
    </source>
</evidence>
<dbReference type="Proteomes" id="UP001231189">
    <property type="component" value="Unassembled WGS sequence"/>
</dbReference>
<dbReference type="InterPro" id="IPR053197">
    <property type="entry name" value="F-box_SCFL_complex_component"/>
</dbReference>
<reference evidence="2" key="1">
    <citation type="submission" date="2023-07" db="EMBL/GenBank/DDBJ databases">
        <title>A chromosome-level genome assembly of Lolium multiflorum.</title>
        <authorList>
            <person name="Chen Y."/>
            <person name="Copetti D."/>
            <person name="Kolliker R."/>
            <person name="Studer B."/>
        </authorList>
    </citation>
    <scope>NUCLEOTIDE SEQUENCE</scope>
    <source>
        <strain evidence="2">02402/16</strain>
        <tissue evidence="2">Leaf</tissue>
    </source>
</reference>
<dbReference type="InterPro" id="IPR001810">
    <property type="entry name" value="F-box_dom"/>
</dbReference>